<dbReference type="AlphaFoldDB" id="A0A0H2XCA4"/>
<accession>A0A0H2XCA4</accession>
<dbReference type="EMBL" id="CP000050">
    <property type="protein sequence ID" value="AAY51082.1"/>
    <property type="molecule type" value="Genomic_DNA"/>
</dbReference>
<protein>
    <submittedName>
        <fullName evidence="1">Uncharacterized protein</fullName>
    </submittedName>
</protein>
<evidence type="ECO:0000313" key="2">
    <source>
        <dbReference type="Proteomes" id="UP000000420"/>
    </source>
</evidence>
<dbReference type="Proteomes" id="UP000000420">
    <property type="component" value="Chromosome"/>
</dbReference>
<dbReference type="KEGG" id="xcb:XC_4043"/>
<dbReference type="HOGENOM" id="CLU_3105332_0_0_6"/>
<reference evidence="1 2" key="1">
    <citation type="journal article" date="2005" name="Genome Res.">
        <title>Comparative and functional genomic analyses of the pathogenicity of phytopathogen Xanthomonas campestris pv. campestris.</title>
        <authorList>
            <person name="Qian W."/>
            <person name="Jia Y."/>
            <person name="Ren S.X."/>
            <person name="He Y.Q."/>
            <person name="Feng J.X."/>
            <person name="Lu L.F."/>
            <person name="Sun Q."/>
            <person name="Ying G."/>
            <person name="Tang D.J."/>
            <person name="Tang H."/>
            <person name="Wu W."/>
            <person name="Hao P."/>
            <person name="Wang L."/>
            <person name="Jiang B.L."/>
            <person name="Zeng S."/>
            <person name="Gu W.Y."/>
            <person name="Lu G."/>
            <person name="Rong L."/>
            <person name="Tian Y."/>
            <person name="Yao Z."/>
            <person name="Fu G."/>
            <person name="Chen B."/>
            <person name="Fang R."/>
            <person name="Qiang B."/>
            <person name="Chen Z."/>
            <person name="Zhao G.P."/>
            <person name="Tang J.L."/>
            <person name="He C."/>
        </authorList>
    </citation>
    <scope>NUCLEOTIDE SEQUENCE [LARGE SCALE GENOMIC DNA]</scope>
    <source>
        <strain evidence="1 2">8004</strain>
    </source>
</reference>
<gene>
    <name evidence="1" type="ordered locus">XC_4043</name>
</gene>
<evidence type="ECO:0000313" key="1">
    <source>
        <dbReference type="EMBL" id="AAY51082.1"/>
    </source>
</evidence>
<name>A0A0H2XCA4_XANC8</name>
<sequence length="51" mass="5391">MAWCARCVGRHPLNARGNGGVGFSDIDGDGDVDVDVDVDVIAMLPAQMRFA</sequence>
<organism evidence="1 2">
    <name type="scientific">Xanthomonas campestris pv. campestris (strain 8004)</name>
    <dbReference type="NCBI Taxonomy" id="314565"/>
    <lineage>
        <taxon>Bacteria</taxon>
        <taxon>Pseudomonadati</taxon>
        <taxon>Pseudomonadota</taxon>
        <taxon>Gammaproteobacteria</taxon>
        <taxon>Lysobacterales</taxon>
        <taxon>Lysobacteraceae</taxon>
        <taxon>Xanthomonas</taxon>
    </lineage>
</organism>
<proteinExistence type="predicted"/>